<gene>
    <name evidence="1" type="ORF">IAA84_10320</name>
</gene>
<evidence type="ECO:0000313" key="1">
    <source>
        <dbReference type="EMBL" id="HIS93399.1"/>
    </source>
</evidence>
<dbReference type="Proteomes" id="UP000824140">
    <property type="component" value="Unassembled WGS sequence"/>
</dbReference>
<organism evidence="1 2">
    <name type="scientific">Candidatus Alectryocaccomicrobium excrementavium</name>
    <dbReference type="NCBI Taxonomy" id="2840668"/>
    <lineage>
        <taxon>Bacteria</taxon>
        <taxon>Bacillati</taxon>
        <taxon>Bacillota</taxon>
        <taxon>Clostridia</taxon>
        <taxon>Candidatus Alectryocaccomicrobium</taxon>
    </lineage>
</organism>
<dbReference type="EMBL" id="DVJN01000197">
    <property type="protein sequence ID" value="HIS93399.1"/>
    <property type="molecule type" value="Genomic_DNA"/>
</dbReference>
<reference evidence="1" key="1">
    <citation type="submission" date="2020-10" db="EMBL/GenBank/DDBJ databases">
        <authorList>
            <person name="Gilroy R."/>
        </authorList>
    </citation>
    <scope>NUCLEOTIDE SEQUENCE</scope>
    <source>
        <strain evidence="1">13766</strain>
    </source>
</reference>
<protein>
    <recommendedName>
        <fullName evidence="3">Glycosyl hydrolase-like 10 domain-containing protein</fullName>
    </recommendedName>
</protein>
<name>A0A9D1G1M7_9FIRM</name>
<reference evidence="1" key="2">
    <citation type="journal article" date="2021" name="PeerJ">
        <title>Extensive microbial diversity within the chicken gut microbiome revealed by metagenomics and culture.</title>
        <authorList>
            <person name="Gilroy R."/>
            <person name="Ravi A."/>
            <person name="Getino M."/>
            <person name="Pursley I."/>
            <person name="Horton D.L."/>
            <person name="Alikhan N.F."/>
            <person name="Baker D."/>
            <person name="Gharbi K."/>
            <person name="Hall N."/>
            <person name="Watson M."/>
            <person name="Adriaenssens E.M."/>
            <person name="Foster-Nyarko E."/>
            <person name="Jarju S."/>
            <person name="Secka A."/>
            <person name="Antonio M."/>
            <person name="Oren A."/>
            <person name="Chaudhuri R.R."/>
            <person name="La Ragione R."/>
            <person name="Hildebrand F."/>
            <person name="Pallen M.J."/>
        </authorList>
    </citation>
    <scope>NUCLEOTIDE SEQUENCE</scope>
    <source>
        <strain evidence="1">13766</strain>
    </source>
</reference>
<dbReference type="InterPro" id="IPR017853">
    <property type="entry name" value="GH"/>
</dbReference>
<dbReference type="SUPFAM" id="SSF51445">
    <property type="entry name" value="(Trans)glycosidases"/>
    <property type="match status" value="1"/>
</dbReference>
<comment type="caution">
    <text evidence="1">The sequence shown here is derived from an EMBL/GenBank/DDBJ whole genome shotgun (WGS) entry which is preliminary data.</text>
</comment>
<evidence type="ECO:0000313" key="2">
    <source>
        <dbReference type="Proteomes" id="UP000824140"/>
    </source>
</evidence>
<accession>A0A9D1G1M7</accession>
<sequence>MRYGIMLNEDDTHFFYTRNSWQRLGEAEIRAFIRQYAGTQVTDFLLCCAGRMVDYPSKVRDSWLDKYDQTEENGVPVNYRDNPVVRGAHRLFREEGLDFYAICIDELRKIGIRPWLSIRMNDCHCNDEPASFLHPRIFHEHPEYRRVTHRPPIGYFDRCFDYARPEIRQMMLDSVEETVMRYDADGLEVDWQREIFCFAIGHEWEGIALLNQFMRDVRAIVNRAAEKWGHPIAVCARTLSTPQAALDCGFDVLAWAREGLIDVLVPTPRWATTDADIPVELWKRLLEGTGVQLAPGIEILQKSTPQSRLIATTVESVSALAAQFFSFGADKVYLFNYMDAPEPEKDAMARHAFARHAEYPLSPQGYPRLLRTAGAPETAVSAERRHVVTYADVGPVWFRAEQEAALPLTAQADGSPAFVRVRTGDIPAGAAVEIRLGTAAAGGLTVYANSVPCAYLRTEPVYPEYTDNPAQVFRVENDGHLPPFLVVEILAHGQEAAIDYVEVHVLPVGCEAPDGHA</sequence>
<evidence type="ECO:0008006" key="3">
    <source>
        <dbReference type="Google" id="ProtNLM"/>
    </source>
</evidence>
<dbReference type="AlphaFoldDB" id="A0A9D1G1M7"/>
<proteinExistence type="predicted"/>